<organism evidence="2 3">
    <name type="scientific">Manduca sexta</name>
    <name type="common">Tobacco hawkmoth</name>
    <name type="synonym">Tobacco hornworm</name>
    <dbReference type="NCBI Taxonomy" id="7130"/>
    <lineage>
        <taxon>Eukaryota</taxon>
        <taxon>Metazoa</taxon>
        <taxon>Ecdysozoa</taxon>
        <taxon>Arthropoda</taxon>
        <taxon>Hexapoda</taxon>
        <taxon>Insecta</taxon>
        <taxon>Pterygota</taxon>
        <taxon>Neoptera</taxon>
        <taxon>Endopterygota</taxon>
        <taxon>Lepidoptera</taxon>
        <taxon>Glossata</taxon>
        <taxon>Ditrysia</taxon>
        <taxon>Bombycoidea</taxon>
        <taxon>Sphingidae</taxon>
        <taxon>Sphinginae</taxon>
        <taxon>Sphingini</taxon>
        <taxon>Manduca</taxon>
    </lineage>
</organism>
<keyword evidence="1" id="KW-1133">Transmembrane helix</keyword>
<feature type="transmembrane region" description="Helical" evidence="1">
    <location>
        <begin position="21"/>
        <end position="41"/>
    </location>
</feature>
<sequence>MFEKCMKKMKLNISSLSFRKVILHIGLVYGYYCDLTCNKYVSWLWKIYSLLCFFIILLSGVHSIRNAPKLMWHRLKTFRKTLKKELFQSTLINMDQGETKYQTIKKYITTYKKLSAIIKPTLIPMKAAMLLNFISCFGRLVTILYLLFSGAWVLSNTVSFFSLCS</sequence>
<comment type="caution">
    <text evidence="2">The sequence shown here is derived from an EMBL/GenBank/DDBJ whole genome shotgun (WGS) entry which is preliminary data.</text>
</comment>
<evidence type="ECO:0000256" key="1">
    <source>
        <dbReference type="SAM" id="Phobius"/>
    </source>
</evidence>
<dbReference type="EMBL" id="JH668373">
    <property type="protein sequence ID" value="KAG6449366.1"/>
    <property type="molecule type" value="Genomic_DNA"/>
</dbReference>
<dbReference type="AlphaFoldDB" id="A0A921Z1Q5"/>
<keyword evidence="1" id="KW-0472">Membrane</keyword>
<reference evidence="2" key="1">
    <citation type="journal article" date="2016" name="Insect Biochem. Mol. Biol.">
        <title>Multifaceted biological insights from a draft genome sequence of the tobacco hornworm moth, Manduca sexta.</title>
        <authorList>
            <person name="Kanost M.R."/>
            <person name="Arrese E.L."/>
            <person name="Cao X."/>
            <person name="Chen Y.R."/>
            <person name="Chellapilla S."/>
            <person name="Goldsmith M.R."/>
            <person name="Grosse-Wilde E."/>
            <person name="Heckel D.G."/>
            <person name="Herndon N."/>
            <person name="Jiang H."/>
            <person name="Papanicolaou A."/>
            <person name="Qu J."/>
            <person name="Soulages J.L."/>
            <person name="Vogel H."/>
            <person name="Walters J."/>
            <person name="Waterhouse R.M."/>
            <person name="Ahn S.J."/>
            <person name="Almeida F.C."/>
            <person name="An C."/>
            <person name="Aqrawi P."/>
            <person name="Bretschneider A."/>
            <person name="Bryant W.B."/>
            <person name="Bucks S."/>
            <person name="Chao H."/>
            <person name="Chevignon G."/>
            <person name="Christen J.M."/>
            <person name="Clarke D.F."/>
            <person name="Dittmer N.T."/>
            <person name="Ferguson L.C.F."/>
            <person name="Garavelou S."/>
            <person name="Gordon K.H.J."/>
            <person name="Gunaratna R.T."/>
            <person name="Han Y."/>
            <person name="Hauser F."/>
            <person name="He Y."/>
            <person name="Heidel-Fischer H."/>
            <person name="Hirsh A."/>
            <person name="Hu Y."/>
            <person name="Jiang H."/>
            <person name="Kalra D."/>
            <person name="Klinner C."/>
            <person name="Konig C."/>
            <person name="Kovar C."/>
            <person name="Kroll A.R."/>
            <person name="Kuwar S.S."/>
            <person name="Lee S.L."/>
            <person name="Lehman R."/>
            <person name="Li K."/>
            <person name="Li Z."/>
            <person name="Liang H."/>
            <person name="Lovelace S."/>
            <person name="Lu Z."/>
            <person name="Mansfield J.H."/>
            <person name="McCulloch K.J."/>
            <person name="Mathew T."/>
            <person name="Morton B."/>
            <person name="Muzny D.M."/>
            <person name="Neunemann D."/>
            <person name="Ongeri F."/>
            <person name="Pauchet Y."/>
            <person name="Pu L.L."/>
            <person name="Pyrousis I."/>
            <person name="Rao X.J."/>
            <person name="Redding A."/>
            <person name="Roesel C."/>
            <person name="Sanchez-Gracia A."/>
            <person name="Schaack S."/>
            <person name="Shukla A."/>
            <person name="Tetreau G."/>
            <person name="Wang Y."/>
            <person name="Xiong G.H."/>
            <person name="Traut W."/>
            <person name="Walsh T.K."/>
            <person name="Worley K.C."/>
            <person name="Wu D."/>
            <person name="Wu W."/>
            <person name="Wu Y.Q."/>
            <person name="Zhang X."/>
            <person name="Zou Z."/>
            <person name="Zucker H."/>
            <person name="Briscoe A.D."/>
            <person name="Burmester T."/>
            <person name="Clem R.J."/>
            <person name="Feyereisen R."/>
            <person name="Grimmelikhuijzen C.J.P."/>
            <person name="Hamodrakas S.J."/>
            <person name="Hansson B.S."/>
            <person name="Huguet E."/>
            <person name="Jermiin L.S."/>
            <person name="Lan Q."/>
            <person name="Lehman H.K."/>
            <person name="Lorenzen M."/>
            <person name="Merzendorfer H."/>
            <person name="Michalopoulos I."/>
            <person name="Morton D.B."/>
            <person name="Muthukrishnan S."/>
            <person name="Oakeshott J.G."/>
            <person name="Palmer W."/>
            <person name="Park Y."/>
            <person name="Passarelli A.L."/>
            <person name="Rozas J."/>
            <person name="Schwartz L.M."/>
            <person name="Smith W."/>
            <person name="Southgate A."/>
            <person name="Vilcinskas A."/>
            <person name="Vogt R."/>
            <person name="Wang P."/>
            <person name="Werren J."/>
            <person name="Yu X.Q."/>
            <person name="Zhou J.J."/>
            <person name="Brown S.J."/>
            <person name="Scherer S.E."/>
            <person name="Richards S."/>
            <person name="Blissard G.W."/>
        </authorList>
    </citation>
    <scope>NUCLEOTIDE SEQUENCE</scope>
</reference>
<proteinExistence type="predicted"/>
<keyword evidence="3" id="KW-1185">Reference proteome</keyword>
<reference evidence="2" key="2">
    <citation type="submission" date="2020-12" db="EMBL/GenBank/DDBJ databases">
        <authorList>
            <person name="Kanost M."/>
        </authorList>
    </citation>
    <scope>NUCLEOTIDE SEQUENCE</scope>
</reference>
<evidence type="ECO:0000313" key="2">
    <source>
        <dbReference type="EMBL" id="KAG6449366.1"/>
    </source>
</evidence>
<evidence type="ECO:0000313" key="3">
    <source>
        <dbReference type="Proteomes" id="UP000791440"/>
    </source>
</evidence>
<feature type="transmembrane region" description="Helical" evidence="1">
    <location>
        <begin position="47"/>
        <end position="64"/>
    </location>
</feature>
<gene>
    <name evidence="2" type="ORF">O3G_MSEX006009</name>
</gene>
<name>A0A921Z1Q5_MANSE</name>
<protein>
    <submittedName>
        <fullName evidence="2">Uncharacterized protein</fullName>
    </submittedName>
</protein>
<accession>A0A921Z1Q5</accession>
<dbReference type="Proteomes" id="UP000791440">
    <property type="component" value="Unassembled WGS sequence"/>
</dbReference>
<feature type="transmembrane region" description="Helical" evidence="1">
    <location>
        <begin position="129"/>
        <end position="153"/>
    </location>
</feature>
<keyword evidence="1" id="KW-0812">Transmembrane</keyword>